<dbReference type="EMBL" id="CAJHIT010000001">
    <property type="protein sequence ID" value="CAD6498757.1"/>
    <property type="molecule type" value="Genomic_DNA"/>
</dbReference>
<protein>
    <submittedName>
        <fullName evidence="4">BgTH12-04418</fullName>
    </submittedName>
</protein>
<evidence type="ECO:0000313" key="5">
    <source>
        <dbReference type="Proteomes" id="UP000683417"/>
    </source>
</evidence>
<dbReference type="PANTHER" id="PTHR13387:SF9">
    <property type="entry name" value="PROTEIN HGH1 HOMOLOG"/>
    <property type="match status" value="1"/>
</dbReference>
<proteinExistence type="predicted"/>
<dbReference type="InterPro" id="IPR007205">
    <property type="entry name" value="Protein_HGH1_N"/>
</dbReference>
<feature type="domain" description="Protein HGH1 C-terminal" evidence="3">
    <location>
        <begin position="288"/>
        <end position="341"/>
    </location>
</feature>
<evidence type="ECO:0000313" key="4">
    <source>
        <dbReference type="EMBL" id="CAD6498757.1"/>
    </source>
</evidence>
<dbReference type="PANTHER" id="PTHR13387">
    <property type="entry name" value="PROTEIN HGH1 HOMOLOG"/>
    <property type="match status" value="1"/>
</dbReference>
<dbReference type="Proteomes" id="UP000683417">
    <property type="component" value="Unassembled WGS sequence"/>
</dbReference>
<reference evidence="4" key="1">
    <citation type="submission" date="2020-10" db="EMBL/GenBank/DDBJ databases">
        <authorList>
            <person name="Muller C M."/>
        </authorList>
    </citation>
    <scope>NUCLEOTIDE SEQUENCE</scope>
    <source>
        <strain evidence="4">THUN-12</strain>
    </source>
</reference>
<gene>
    <name evidence="4" type="ORF">BGTH12_LOCUS115</name>
</gene>
<comment type="caution">
    <text evidence="4">The sequence shown here is derived from an EMBL/GenBank/DDBJ whole genome shotgun (WGS) entry which is preliminary data.</text>
</comment>
<dbReference type="AlphaFoldDB" id="A0A9W4GAT8"/>
<dbReference type="Pfam" id="PF04063">
    <property type="entry name" value="DUF383"/>
    <property type="match status" value="1"/>
</dbReference>
<feature type="compositionally biased region" description="Low complexity" evidence="1">
    <location>
        <begin position="362"/>
        <end position="379"/>
    </location>
</feature>
<organism evidence="4 5">
    <name type="scientific">Blumeria graminis f. sp. triticale</name>
    <dbReference type="NCBI Taxonomy" id="1689686"/>
    <lineage>
        <taxon>Eukaryota</taxon>
        <taxon>Fungi</taxon>
        <taxon>Dikarya</taxon>
        <taxon>Ascomycota</taxon>
        <taxon>Pezizomycotina</taxon>
        <taxon>Leotiomycetes</taxon>
        <taxon>Erysiphales</taxon>
        <taxon>Erysiphaceae</taxon>
        <taxon>Blumeria</taxon>
    </lineage>
</organism>
<dbReference type="Pfam" id="PF04064">
    <property type="entry name" value="DUF384"/>
    <property type="match status" value="1"/>
</dbReference>
<accession>A0A9W4GAT8</accession>
<evidence type="ECO:0000259" key="3">
    <source>
        <dbReference type="Pfam" id="PF04064"/>
    </source>
</evidence>
<feature type="compositionally biased region" description="Acidic residues" evidence="1">
    <location>
        <begin position="380"/>
        <end position="390"/>
    </location>
</feature>
<evidence type="ECO:0000256" key="1">
    <source>
        <dbReference type="SAM" id="MobiDB-lite"/>
    </source>
</evidence>
<dbReference type="InterPro" id="IPR039717">
    <property type="entry name" value="Hgh1"/>
</dbReference>
<sequence>MSNMPSELEELVDFISHGNTKIRQLAVENLVPFSLSQPAVFKTKQLLPVKDLMLLVRDYKPIAHNALTILINLSSDSEVLETLSSNSEFLKSILSRISKPTEPNVDEISILLANLGKVDNIKTILSMELVAPSDLKSDGKVINQLLDVFVKGADGTYNTDANYDYLSYLFSDLAKHPEGRDHLLARQKYDGVIPLCKLAVFTSHHSHVRRQGVASTIKNVCFETSQHARMILNDDDGIGILPYLLLPLMGGEEYDVDEIEGMLEECQLLPSDKKREVDLQIIATHIESLILLTLSRECRNYLREISVYPIIRELHLAVADDTVRDNCERLVQLLMRDEENQSNNSPIQALSRKPVISEKKNISSTSKSSPISNSWVQQVEQDDDDEIVEV</sequence>
<evidence type="ECO:0000259" key="2">
    <source>
        <dbReference type="Pfam" id="PF04063"/>
    </source>
</evidence>
<dbReference type="InterPro" id="IPR007206">
    <property type="entry name" value="Protein_HGH1_C"/>
</dbReference>
<feature type="region of interest" description="Disordered" evidence="1">
    <location>
        <begin position="342"/>
        <end position="390"/>
    </location>
</feature>
<feature type="domain" description="Protein HGH1 N-terminal" evidence="2">
    <location>
        <begin position="97"/>
        <end position="282"/>
    </location>
</feature>
<name>A0A9W4GAT8_BLUGR</name>